<proteinExistence type="predicted"/>
<evidence type="ECO:0000313" key="2">
    <source>
        <dbReference type="Proteomes" id="UP000015106"/>
    </source>
</evidence>
<dbReference type="AlphaFoldDB" id="A0A8R7QBD7"/>
<protein>
    <submittedName>
        <fullName evidence="1">Uncharacterized protein</fullName>
    </submittedName>
</protein>
<dbReference type="Gramene" id="TuG1812G0500001085.01.T01">
    <property type="protein sequence ID" value="TuG1812G0500001085.01.T01"/>
    <property type="gene ID" value="TuG1812G0500001085.01"/>
</dbReference>
<sequence>MGRDTRCVVCSEATSGWTTRVRLGKAPDEMSTDGLELDGRGEMGKDTRCALKLLAAGQGGSELWMQNISPWPVRWSCRLF</sequence>
<keyword evidence="2" id="KW-1185">Reference proteome</keyword>
<dbReference type="EnsemblPlants" id="TuG1812G0500001085.01.T01">
    <property type="protein sequence ID" value="TuG1812G0500001085.01.T01"/>
    <property type="gene ID" value="TuG1812G0500001085.01"/>
</dbReference>
<reference evidence="1" key="3">
    <citation type="submission" date="2022-06" db="UniProtKB">
        <authorList>
            <consortium name="EnsemblPlants"/>
        </authorList>
    </citation>
    <scope>IDENTIFICATION</scope>
</reference>
<evidence type="ECO:0000313" key="1">
    <source>
        <dbReference type="EnsemblPlants" id="TuG1812G0500001085.01.T01"/>
    </source>
</evidence>
<reference evidence="1" key="2">
    <citation type="submission" date="2018-03" db="EMBL/GenBank/DDBJ databases">
        <title>The Triticum urartu genome reveals the dynamic nature of wheat genome evolution.</title>
        <authorList>
            <person name="Ling H."/>
            <person name="Ma B."/>
            <person name="Shi X."/>
            <person name="Liu H."/>
            <person name="Dong L."/>
            <person name="Sun H."/>
            <person name="Cao Y."/>
            <person name="Gao Q."/>
            <person name="Zheng S."/>
            <person name="Li Y."/>
            <person name="Yu Y."/>
            <person name="Du H."/>
            <person name="Qi M."/>
            <person name="Li Y."/>
            <person name="Yu H."/>
            <person name="Cui Y."/>
            <person name="Wang N."/>
            <person name="Chen C."/>
            <person name="Wu H."/>
            <person name="Zhao Y."/>
            <person name="Zhang J."/>
            <person name="Li Y."/>
            <person name="Zhou W."/>
            <person name="Zhang B."/>
            <person name="Hu W."/>
            <person name="Eijk M."/>
            <person name="Tang J."/>
            <person name="Witsenboer H."/>
            <person name="Zhao S."/>
            <person name="Li Z."/>
            <person name="Zhang A."/>
            <person name="Wang D."/>
            <person name="Liang C."/>
        </authorList>
    </citation>
    <scope>NUCLEOTIDE SEQUENCE [LARGE SCALE GENOMIC DNA]</scope>
    <source>
        <strain evidence="1">cv. G1812</strain>
    </source>
</reference>
<organism evidence="1 2">
    <name type="scientific">Triticum urartu</name>
    <name type="common">Red wild einkorn</name>
    <name type="synonym">Crithodium urartu</name>
    <dbReference type="NCBI Taxonomy" id="4572"/>
    <lineage>
        <taxon>Eukaryota</taxon>
        <taxon>Viridiplantae</taxon>
        <taxon>Streptophyta</taxon>
        <taxon>Embryophyta</taxon>
        <taxon>Tracheophyta</taxon>
        <taxon>Spermatophyta</taxon>
        <taxon>Magnoliopsida</taxon>
        <taxon>Liliopsida</taxon>
        <taxon>Poales</taxon>
        <taxon>Poaceae</taxon>
        <taxon>BOP clade</taxon>
        <taxon>Pooideae</taxon>
        <taxon>Triticodae</taxon>
        <taxon>Triticeae</taxon>
        <taxon>Triticinae</taxon>
        <taxon>Triticum</taxon>
    </lineage>
</organism>
<reference evidence="2" key="1">
    <citation type="journal article" date="2013" name="Nature">
        <title>Draft genome of the wheat A-genome progenitor Triticum urartu.</title>
        <authorList>
            <person name="Ling H.Q."/>
            <person name="Zhao S."/>
            <person name="Liu D."/>
            <person name="Wang J."/>
            <person name="Sun H."/>
            <person name="Zhang C."/>
            <person name="Fan H."/>
            <person name="Li D."/>
            <person name="Dong L."/>
            <person name="Tao Y."/>
            <person name="Gao C."/>
            <person name="Wu H."/>
            <person name="Li Y."/>
            <person name="Cui Y."/>
            <person name="Guo X."/>
            <person name="Zheng S."/>
            <person name="Wang B."/>
            <person name="Yu K."/>
            <person name="Liang Q."/>
            <person name="Yang W."/>
            <person name="Lou X."/>
            <person name="Chen J."/>
            <person name="Feng M."/>
            <person name="Jian J."/>
            <person name="Zhang X."/>
            <person name="Luo G."/>
            <person name="Jiang Y."/>
            <person name="Liu J."/>
            <person name="Wang Z."/>
            <person name="Sha Y."/>
            <person name="Zhang B."/>
            <person name="Wu H."/>
            <person name="Tang D."/>
            <person name="Shen Q."/>
            <person name="Xue P."/>
            <person name="Zou S."/>
            <person name="Wang X."/>
            <person name="Liu X."/>
            <person name="Wang F."/>
            <person name="Yang Y."/>
            <person name="An X."/>
            <person name="Dong Z."/>
            <person name="Zhang K."/>
            <person name="Zhang X."/>
            <person name="Luo M.C."/>
            <person name="Dvorak J."/>
            <person name="Tong Y."/>
            <person name="Wang J."/>
            <person name="Yang H."/>
            <person name="Li Z."/>
            <person name="Wang D."/>
            <person name="Zhang A."/>
            <person name="Wang J."/>
        </authorList>
    </citation>
    <scope>NUCLEOTIDE SEQUENCE</scope>
    <source>
        <strain evidence="2">cv. G1812</strain>
    </source>
</reference>
<accession>A0A8R7QBD7</accession>
<dbReference type="Proteomes" id="UP000015106">
    <property type="component" value="Chromosome 5"/>
</dbReference>
<name>A0A8R7QBD7_TRIUA</name>